<dbReference type="EMBL" id="CM001167">
    <property type="protein sequence ID" value="EGJ71531.1"/>
    <property type="molecule type" value="Genomic_DNA"/>
</dbReference>
<evidence type="ECO:0000313" key="5">
    <source>
        <dbReference type="Proteomes" id="UP000018439"/>
    </source>
</evidence>
<dbReference type="HOGENOM" id="CLU_134486_0_1_10"/>
<dbReference type="InterPro" id="IPR004624">
    <property type="entry name" value="YjdM"/>
</dbReference>
<protein>
    <submittedName>
        <fullName evidence="4">Alkylphosphonate utilization operon protein PhnA</fullName>
    </submittedName>
</protein>
<proteinExistence type="inferred from homology"/>
<dbReference type="PANTHER" id="PTHR30305">
    <property type="entry name" value="PROTEIN YJDM-RELATED"/>
    <property type="match status" value="1"/>
</dbReference>
<dbReference type="Gene3D" id="2.30.30.40">
    <property type="entry name" value="SH3 Domains"/>
    <property type="match status" value="1"/>
</dbReference>
<dbReference type="SUPFAM" id="SSF57783">
    <property type="entry name" value="Zinc beta-ribbon"/>
    <property type="match status" value="1"/>
</dbReference>
<feature type="domain" description="Protein YjdM N-terminal" evidence="3">
    <location>
        <begin position="4"/>
        <end position="32"/>
    </location>
</feature>
<comment type="similarity">
    <text evidence="1">Belongs to the YjdM family.</text>
</comment>
<dbReference type="Gene3D" id="2.20.25.10">
    <property type="match status" value="1"/>
</dbReference>
<dbReference type="PANTHER" id="PTHR30305:SF3">
    <property type="entry name" value="PROTEIN YJDM"/>
    <property type="match status" value="1"/>
</dbReference>
<dbReference type="OrthoDB" id="9810131at2"/>
<evidence type="ECO:0000256" key="1">
    <source>
        <dbReference type="ARBA" id="ARBA00009248"/>
    </source>
</evidence>
<dbReference type="NCBIfam" id="TIGR00686">
    <property type="entry name" value="phnA"/>
    <property type="match status" value="1"/>
</dbReference>
<evidence type="ECO:0000313" key="4">
    <source>
        <dbReference type="EMBL" id="EGJ71531.1"/>
    </source>
</evidence>
<dbReference type="eggNOG" id="COG2824">
    <property type="taxonomic scope" value="Bacteria"/>
</dbReference>
<dbReference type="Proteomes" id="UP000018439">
    <property type="component" value="Chromosome"/>
</dbReference>
<keyword evidence="5" id="KW-1185">Reference proteome</keyword>
<accession>F3ZNV5</accession>
<dbReference type="InterPro" id="IPR013988">
    <property type="entry name" value="YjdM_C"/>
</dbReference>
<dbReference type="AlphaFoldDB" id="F3ZNV5"/>
<dbReference type="SUPFAM" id="SSF82057">
    <property type="entry name" value="Prokaryotic SH3-related domain"/>
    <property type="match status" value="1"/>
</dbReference>
<reference evidence="4 5" key="1">
    <citation type="journal article" date="2011" name="Stand. Genomic Sci.">
        <title>Non-contiguous finished genome sequence of Bacteroides coprosuis type strain (PC139).</title>
        <authorList>
            <person name="Land M."/>
            <person name="Held B."/>
            <person name="Gronow S."/>
            <person name="Abt B."/>
            <person name="Lucas S."/>
            <person name="Del Rio T.G."/>
            <person name="Nolan M."/>
            <person name="Tice H."/>
            <person name="Cheng J.F."/>
            <person name="Pitluck S."/>
            <person name="Liolios K."/>
            <person name="Pagani I."/>
            <person name="Ivanova N."/>
            <person name="Mavromatis K."/>
            <person name="Mikhailova N."/>
            <person name="Pati A."/>
            <person name="Tapia R."/>
            <person name="Han C."/>
            <person name="Goodwin L."/>
            <person name="Chen A."/>
            <person name="Palaniappan K."/>
            <person name="Hauser L."/>
            <person name="Brambilla E.M."/>
            <person name="Rohde M."/>
            <person name="Goker M."/>
            <person name="Detter J.C."/>
            <person name="Woyke T."/>
            <person name="Bristow J."/>
            <person name="Eisen J.A."/>
            <person name="Markowitz V."/>
            <person name="Hugenholtz P."/>
            <person name="Kyrpides N.C."/>
            <person name="Klenk H.P."/>
            <person name="Lapidus A."/>
        </authorList>
    </citation>
    <scope>NUCLEOTIDE SEQUENCE</scope>
    <source>
        <strain evidence="4 5">DSM 18011</strain>
    </source>
</reference>
<evidence type="ECO:0000259" key="3">
    <source>
        <dbReference type="Pfam" id="PF08274"/>
    </source>
</evidence>
<dbReference type="Pfam" id="PF08274">
    <property type="entry name" value="Zn_Ribbon_YjdM"/>
    <property type="match status" value="1"/>
</dbReference>
<gene>
    <name evidence="4" type="ORF">Bcop_1333</name>
</gene>
<dbReference type="InterPro" id="IPR013987">
    <property type="entry name" value="YjdM_N"/>
</dbReference>
<sequence length="113" mass="12462">MPNTPNCPKCGLGNTYFDGMLFICPDCFHEFTNAKPESSEETVERVLDSNGAELQDGDDVTVIKDLKVKGSSMVVKRGTKVKGIRLSEDDPTHIEGRVDGSSIYLMTCFLKKN</sequence>
<feature type="domain" description="Protein YjdM C-terminal" evidence="2">
    <location>
        <begin position="46"/>
        <end position="113"/>
    </location>
</feature>
<evidence type="ECO:0000259" key="2">
    <source>
        <dbReference type="Pfam" id="PF03831"/>
    </source>
</evidence>
<organism evidence="4 5">
    <name type="scientific">Bacteroides coprosuis DSM 18011</name>
    <dbReference type="NCBI Taxonomy" id="679937"/>
    <lineage>
        <taxon>Bacteria</taxon>
        <taxon>Pseudomonadati</taxon>
        <taxon>Bacteroidota</taxon>
        <taxon>Bacteroidia</taxon>
        <taxon>Bacteroidales</taxon>
        <taxon>Bacteroidaceae</taxon>
        <taxon>Bacteroides</taxon>
    </lineage>
</organism>
<dbReference type="Pfam" id="PF03831">
    <property type="entry name" value="YjdM"/>
    <property type="match status" value="1"/>
</dbReference>
<name>F3ZNV5_9BACE</name>